<evidence type="ECO:0000313" key="1">
    <source>
        <dbReference type="EMBL" id="RCJ04539.1"/>
    </source>
</evidence>
<proteinExistence type="predicted"/>
<protein>
    <submittedName>
        <fullName evidence="1">Uncharacterized protein</fullName>
    </submittedName>
</protein>
<dbReference type="AlphaFoldDB" id="A0A367P9J5"/>
<comment type="caution">
    <text evidence="1">The sequence shown here is derived from an EMBL/GenBank/DDBJ whole genome shotgun (WGS) entry which is preliminary data.</text>
</comment>
<name>A0A367P9J5_CUPNE</name>
<reference evidence="1 2" key="1">
    <citation type="submission" date="2018-04" db="EMBL/GenBank/DDBJ databases">
        <title>Cupriavidus necator CR12 genome sequencing and assembly.</title>
        <authorList>
            <person name="Ben Fekih I."/>
            <person name="Mazhar H.S."/>
            <person name="Bello S.K."/>
            <person name="Rensing C."/>
        </authorList>
    </citation>
    <scope>NUCLEOTIDE SEQUENCE [LARGE SCALE GENOMIC DNA]</scope>
    <source>
        <strain evidence="1 2">CR12</strain>
    </source>
</reference>
<sequence length="128" mass="14133">MEEKVISITPSRPKGPPALPASFAHLAPIAHWSLPTETARNVQRHRATMGEIRSFADVMLRELDSILAYLGTFELHALPSDAQALMNLVLSLAEVAPAIEFYKQQAVIDGYDPRRFVADASFKLSPAY</sequence>
<dbReference type="RefSeq" id="WP_114135329.1">
    <property type="nucleotide sequence ID" value="NZ_CP068434.1"/>
</dbReference>
<accession>A0A367P9J5</accession>
<dbReference type="Proteomes" id="UP000253501">
    <property type="component" value="Unassembled WGS sequence"/>
</dbReference>
<gene>
    <name evidence="1" type="ORF">DDK22_31465</name>
</gene>
<organism evidence="1 2">
    <name type="scientific">Cupriavidus necator</name>
    <name type="common">Alcaligenes eutrophus</name>
    <name type="synonym">Ralstonia eutropha</name>
    <dbReference type="NCBI Taxonomy" id="106590"/>
    <lineage>
        <taxon>Bacteria</taxon>
        <taxon>Pseudomonadati</taxon>
        <taxon>Pseudomonadota</taxon>
        <taxon>Betaproteobacteria</taxon>
        <taxon>Burkholderiales</taxon>
        <taxon>Burkholderiaceae</taxon>
        <taxon>Cupriavidus</taxon>
    </lineage>
</organism>
<dbReference type="EMBL" id="QDHA01000097">
    <property type="protein sequence ID" value="RCJ04539.1"/>
    <property type="molecule type" value="Genomic_DNA"/>
</dbReference>
<evidence type="ECO:0000313" key="2">
    <source>
        <dbReference type="Proteomes" id="UP000253501"/>
    </source>
</evidence>